<name>A0A8J5FA18_ZINOF</name>
<feature type="compositionally biased region" description="Basic residues" evidence="2">
    <location>
        <begin position="10"/>
        <end position="23"/>
    </location>
</feature>
<dbReference type="InterPro" id="IPR051283">
    <property type="entry name" value="Sec_Metabolite_Acyltrans"/>
</dbReference>
<proteinExistence type="predicted"/>
<feature type="compositionally biased region" description="Polar residues" evidence="2">
    <location>
        <begin position="31"/>
        <end position="42"/>
    </location>
</feature>
<feature type="region of interest" description="Disordered" evidence="2">
    <location>
        <begin position="634"/>
        <end position="658"/>
    </location>
</feature>
<evidence type="ECO:0000256" key="2">
    <source>
        <dbReference type="SAM" id="MobiDB-lite"/>
    </source>
</evidence>
<evidence type="ECO:0008006" key="5">
    <source>
        <dbReference type="Google" id="ProtNLM"/>
    </source>
</evidence>
<organism evidence="3 4">
    <name type="scientific">Zingiber officinale</name>
    <name type="common">Ginger</name>
    <name type="synonym">Amomum zingiber</name>
    <dbReference type="NCBI Taxonomy" id="94328"/>
    <lineage>
        <taxon>Eukaryota</taxon>
        <taxon>Viridiplantae</taxon>
        <taxon>Streptophyta</taxon>
        <taxon>Embryophyta</taxon>
        <taxon>Tracheophyta</taxon>
        <taxon>Spermatophyta</taxon>
        <taxon>Magnoliopsida</taxon>
        <taxon>Liliopsida</taxon>
        <taxon>Zingiberales</taxon>
        <taxon>Zingiberaceae</taxon>
        <taxon>Zingiber</taxon>
    </lineage>
</organism>
<dbReference type="PANTHER" id="PTHR31896">
    <property type="entry name" value="FAMILY REGULATORY PROTEIN, PUTATIVE (AFU_ORTHOLOGUE AFUA_3G14730)-RELATED"/>
    <property type="match status" value="1"/>
</dbReference>
<dbReference type="Proteomes" id="UP000734854">
    <property type="component" value="Unassembled WGS sequence"/>
</dbReference>
<accession>A0A8J5FA18</accession>
<gene>
    <name evidence="3" type="ORF">ZIOFF_059988</name>
</gene>
<keyword evidence="4" id="KW-1185">Reference proteome</keyword>
<evidence type="ECO:0000256" key="1">
    <source>
        <dbReference type="ARBA" id="ARBA00022679"/>
    </source>
</evidence>
<protein>
    <recommendedName>
        <fullName evidence="5">HXXXD-type acyl-transferase family protein</fullName>
    </recommendedName>
</protein>
<dbReference type="GO" id="GO:0016740">
    <property type="term" value="F:transferase activity"/>
    <property type="evidence" value="ECO:0007669"/>
    <property type="project" value="UniProtKB-KW"/>
</dbReference>
<evidence type="ECO:0000313" key="4">
    <source>
        <dbReference type="Proteomes" id="UP000734854"/>
    </source>
</evidence>
<reference evidence="3 4" key="1">
    <citation type="submission" date="2020-08" db="EMBL/GenBank/DDBJ databases">
        <title>Plant Genome Project.</title>
        <authorList>
            <person name="Zhang R.-G."/>
        </authorList>
    </citation>
    <scope>NUCLEOTIDE SEQUENCE [LARGE SCALE GENOMIC DNA]</scope>
    <source>
        <tissue evidence="3">Rhizome</tissue>
    </source>
</reference>
<dbReference type="AlphaFoldDB" id="A0A8J5FA18"/>
<feature type="compositionally biased region" description="Low complexity" evidence="2">
    <location>
        <begin position="73"/>
        <end position="87"/>
    </location>
</feature>
<dbReference type="Pfam" id="PF02458">
    <property type="entry name" value="Transferase"/>
    <property type="match status" value="1"/>
</dbReference>
<sequence>MPYLQDPARAQRHKRKRRNRGKTSSKAPKVQAQTTRVPTQESPRVAEVPTPTPVWVLALEQTGPSTGDQPGISATPSTLPAAPSPSAARTRAWSQRSEYDFTASLRLPFVAGLDPVGASTEASGIPVHGRIQLHDALATFWRSANEQHGNFLEHYIIAGSLEDVRECRHGEEHYGLIREKDTKRTMTSTSPVLRRVSATTIKPPPHPRTRLHLGPWDLSMLTAQYIQKGLLFRKPCHLTIADLIDGLKTSLSVALLHFYPLAGRFLSEPALDEQGNPTGLFVSIDCAGQGAEFVHVVAEGVTVADVLALDGDVPSYVNAFFPLDGAANYDAVVVPLLAVQVTELDDGVFLGCCFNHAVGDGTSYWQFFNAWAEIARSGEGEEAKLARPPVHDRWFVNGSVQPPIKLPFVRPEEFIERFKPPIYRERIFHLTADSIARLKAKANKESGLASTISSFQSVSGMLWRCITRARGLPSEQSTRCRLAAQNRGRLIPPLSPDYFGNSIYAIATETTAGELLAHDLGWAARLAHEAVTGLTDAAIQGVVAKWMAAPVAHRVSMFDRFSVMMGSSPRFDVYGCEFGWGRTVAARSGTAHKFDGKVTFYPGSEGGGSMDLEICLEPPFMAALEADVEFMSAVSSPPPAPDAETKAEACNRKQNNGY</sequence>
<comment type="caution">
    <text evidence="3">The sequence shown here is derived from an EMBL/GenBank/DDBJ whole genome shotgun (WGS) entry which is preliminary data.</text>
</comment>
<feature type="region of interest" description="Disordered" evidence="2">
    <location>
        <begin position="1"/>
        <end position="87"/>
    </location>
</feature>
<dbReference type="InterPro" id="IPR023213">
    <property type="entry name" value="CAT-like_dom_sf"/>
</dbReference>
<dbReference type="PANTHER" id="PTHR31896:SF12">
    <property type="entry name" value="HXXXD-TYPE ACYL-TRANSFERASE FAMILY PROTEIN"/>
    <property type="match status" value="1"/>
</dbReference>
<dbReference type="Gene3D" id="3.30.559.10">
    <property type="entry name" value="Chloramphenicol acetyltransferase-like domain"/>
    <property type="match status" value="2"/>
</dbReference>
<dbReference type="EMBL" id="JACMSC010000016">
    <property type="protein sequence ID" value="KAG6483344.1"/>
    <property type="molecule type" value="Genomic_DNA"/>
</dbReference>
<evidence type="ECO:0000313" key="3">
    <source>
        <dbReference type="EMBL" id="KAG6483344.1"/>
    </source>
</evidence>
<keyword evidence="1" id="KW-0808">Transferase</keyword>